<evidence type="ECO:0000259" key="6">
    <source>
        <dbReference type="SMART" id="SM00235"/>
    </source>
</evidence>
<dbReference type="InterPro" id="IPR001818">
    <property type="entry name" value="Pept_M10_metallopeptidase"/>
</dbReference>
<dbReference type="SUPFAM" id="SSF47090">
    <property type="entry name" value="PGBD-like"/>
    <property type="match status" value="1"/>
</dbReference>
<keyword evidence="8" id="KW-1185">Reference proteome</keyword>
<feature type="domain" description="Peptidase metallopeptidase" evidence="6">
    <location>
        <begin position="99"/>
        <end position="268"/>
    </location>
</feature>
<organism evidence="7 8">
    <name type="scientific">Actinacidiphila paucisporea</name>
    <dbReference type="NCBI Taxonomy" id="310782"/>
    <lineage>
        <taxon>Bacteria</taxon>
        <taxon>Bacillati</taxon>
        <taxon>Actinomycetota</taxon>
        <taxon>Actinomycetes</taxon>
        <taxon>Kitasatosporales</taxon>
        <taxon>Streptomycetaceae</taxon>
        <taxon>Actinacidiphila</taxon>
    </lineage>
</organism>
<dbReference type="Proteomes" id="UP000184111">
    <property type="component" value="Unassembled WGS sequence"/>
</dbReference>
<evidence type="ECO:0000256" key="2">
    <source>
        <dbReference type="ARBA" id="ARBA00022723"/>
    </source>
</evidence>
<evidence type="ECO:0000256" key="5">
    <source>
        <dbReference type="ARBA" id="ARBA00023049"/>
    </source>
</evidence>
<dbReference type="AlphaFoldDB" id="A0A1M7MM80"/>
<keyword evidence="1" id="KW-0645">Protease</keyword>
<name>A0A1M7MM80_9ACTN</name>
<keyword evidence="2" id="KW-0479">Metal-binding</keyword>
<keyword evidence="4" id="KW-0862">Zinc</keyword>
<dbReference type="InterPro" id="IPR002477">
    <property type="entry name" value="Peptidoglycan-bd-like"/>
</dbReference>
<dbReference type="Gene3D" id="3.40.390.10">
    <property type="entry name" value="Collagenase (Catalytic Domain)"/>
    <property type="match status" value="1"/>
</dbReference>
<evidence type="ECO:0000256" key="1">
    <source>
        <dbReference type="ARBA" id="ARBA00022670"/>
    </source>
</evidence>
<dbReference type="PANTHER" id="PTHR10201">
    <property type="entry name" value="MATRIX METALLOPROTEINASE"/>
    <property type="match status" value="1"/>
</dbReference>
<dbReference type="OrthoDB" id="5289073at2"/>
<dbReference type="GO" id="GO:0008270">
    <property type="term" value="F:zinc ion binding"/>
    <property type="evidence" value="ECO:0007669"/>
    <property type="project" value="InterPro"/>
</dbReference>
<dbReference type="RefSeq" id="WP_073500869.1">
    <property type="nucleotide sequence ID" value="NZ_FRBI01000016.1"/>
</dbReference>
<dbReference type="SMART" id="SM00235">
    <property type="entry name" value="ZnMc"/>
    <property type="match status" value="1"/>
</dbReference>
<dbReference type="PANTHER" id="PTHR10201:SF323">
    <property type="entry name" value="MATRIX METALLOPROTEINASE-21"/>
    <property type="match status" value="1"/>
</dbReference>
<evidence type="ECO:0000313" key="7">
    <source>
        <dbReference type="EMBL" id="SHM92068.1"/>
    </source>
</evidence>
<reference evidence="7 8" key="1">
    <citation type="submission" date="2016-11" db="EMBL/GenBank/DDBJ databases">
        <authorList>
            <person name="Jaros S."/>
            <person name="Januszkiewicz K."/>
            <person name="Wedrychowicz H."/>
        </authorList>
    </citation>
    <scope>NUCLEOTIDE SEQUENCE [LARGE SCALE GENOMIC DNA]</scope>
    <source>
        <strain evidence="7 8">CGMCC 4.2025</strain>
    </source>
</reference>
<dbReference type="PRINTS" id="PR00138">
    <property type="entry name" value="MATRIXIN"/>
</dbReference>
<dbReference type="InterPro" id="IPR021190">
    <property type="entry name" value="Pept_M10A"/>
</dbReference>
<dbReference type="InterPro" id="IPR006026">
    <property type="entry name" value="Peptidase_Metallo"/>
</dbReference>
<proteinExistence type="predicted"/>
<dbReference type="EMBL" id="FRBI01000016">
    <property type="protein sequence ID" value="SHM92068.1"/>
    <property type="molecule type" value="Genomic_DNA"/>
</dbReference>
<gene>
    <name evidence="7" type="ORF">SAMN05216499_116102</name>
</gene>
<sequence>MSRTTGNVRTRIATVETTKPGDSSEGFGSVLAFLHRYGYLEYAEREHDTLTERVSVALRKYQRLQSLPITGEFDEATREQMDTGRCGLPDLQRGLGFSAACAWTGPWAEYPSLTYAFDQGTSDISGDGEFQAVRNAFATWEAFLTPMSFAEIKPTDSPDIMVGWRPTVDPDLDMTGSAIAHADLPPDCEVLNPGLPQPLHFDNGEATWCIGAQPGAYDVESVALHEAGHLIGLGHSSDPSAVMFPSINGNTTHRNLESDDRQGALFLYP</sequence>
<keyword evidence="5" id="KW-0482">Metalloprotease</keyword>
<dbReference type="STRING" id="310782.SAMN05216499_116102"/>
<dbReference type="GO" id="GO:0004222">
    <property type="term" value="F:metalloendopeptidase activity"/>
    <property type="evidence" value="ECO:0007669"/>
    <property type="project" value="InterPro"/>
</dbReference>
<evidence type="ECO:0000256" key="4">
    <source>
        <dbReference type="ARBA" id="ARBA00022833"/>
    </source>
</evidence>
<dbReference type="SUPFAM" id="SSF55486">
    <property type="entry name" value="Metalloproteases ('zincins'), catalytic domain"/>
    <property type="match status" value="1"/>
</dbReference>
<dbReference type="GO" id="GO:0031012">
    <property type="term" value="C:extracellular matrix"/>
    <property type="evidence" value="ECO:0007669"/>
    <property type="project" value="InterPro"/>
</dbReference>
<evidence type="ECO:0000256" key="3">
    <source>
        <dbReference type="ARBA" id="ARBA00022801"/>
    </source>
</evidence>
<protein>
    <submittedName>
        <fullName evidence="7">Matrix metalloproteinase-8 (Neutrophil collagenase)</fullName>
    </submittedName>
</protein>
<dbReference type="Pfam" id="PF00413">
    <property type="entry name" value="Peptidase_M10"/>
    <property type="match status" value="1"/>
</dbReference>
<dbReference type="InterPro" id="IPR036365">
    <property type="entry name" value="PGBD-like_sf"/>
</dbReference>
<dbReference type="Pfam" id="PF01471">
    <property type="entry name" value="PG_binding_1"/>
    <property type="match status" value="1"/>
</dbReference>
<dbReference type="GO" id="GO:0006508">
    <property type="term" value="P:proteolysis"/>
    <property type="evidence" value="ECO:0007669"/>
    <property type="project" value="UniProtKB-KW"/>
</dbReference>
<accession>A0A1M7MM80</accession>
<keyword evidence="3" id="KW-0378">Hydrolase</keyword>
<dbReference type="InterPro" id="IPR024079">
    <property type="entry name" value="MetalloPept_cat_dom_sf"/>
</dbReference>
<evidence type="ECO:0000313" key="8">
    <source>
        <dbReference type="Proteomes" id="UP000184111"/>
    </source>
</evidence>